<protein>
    <recommendedName>
        <fullName evidence="11">Beta-defensin 1</fullName>
    </recommendedName>
    <alternativeName>
        <fullName evidence="12">Defensin, beta 1</fullName>
    </alternativeName>
</protein>
<dbReference type="Proteomes" id="UP000886700">
    <property type="component" value="Unplaced"/>
</dbReference>
<proteinExistence type="inferred from homology"/>
<evidence type="ECO:0000256" key="11">
    <source>
        <dbReference type="ARBA" id="ARBA00040807"/>
    </source>
</evidence>
<evidence type="ECO:0000256" key="3">
    <source>
        <dbReference type="ARBA" id="ARBA00022525"/>
    </source>
</evidence>
<dbReference type="GO" id="GO:0050829">
    <property type="term" value="P:defense response to Gram-negative bacterium"/>
    <property type="evidence" value="ECO:0007669"/>
    <property type="project" value="TreeGrafter"/>
</dbReference>
<evidence type="ECO:0000259" key="14">
    <source>
        <dbReference type="Pfam" id="PF00711"/>
    </source>
</evidence>
<dbReference type="AlphaFoldDB" id="A0A1U8CEQ2"/>
<feature type="chain" id="PRO_5010574963" description="Beta-defensin 1" evidence="13">
    <location>
        <begin position="23"/>
        <end position="68"/>
    </location>
</feature>
<evidence type="ECO:0000256" key="8">
    <source>
        <dbReference type="ARBA" id="ARBA00023157"/>
    </source>
</evidence>
<dbReference type="GO" id="GO:0002227">
    <property type="term" value="P:innate immune response in mucosa"/>
    <property type="evidence" value="ECO:0007669"/>
    <property type="project" value="TreeGrafter"/>
</dbReference>
<evidence type="ECO:0000256" key="6">
    <source>
        <dbReference type="ARBA" id="ARBA00022940"/>
    </source>
</evidence>
<evidence type="ECO:0000256" key="2">
    <source>
        <dbReference type="ARBA" id="ARBA00007371"/>
    </source>
</evidence>
<dbReference type="CTD" id="1672"/>
<comment type="subcellular location">
    <subcellularLocation>
        <location evidence="1">Secreted</location>
    </subcellularLocation>
</comment>
<gene>
    <name evidence="16" type="primary">Defb1</name>
</gene>
<dbReference type="OrthoDB" id="9622366at2759"/>
<dbReference type="GeneID" id="106022193"/>
<dbReference type="FunFam" id="3.10.360.10:FF:000001">
    <property type="entry name" value="Beta-defensin 1"/>
    <property type="match status" value="1"/>
</dbReference>
<evidence type="ECO:0000256" key="9">
    <source>
        <dbReference type="ARBA" id="ARBA00024380"/>
    </source>
</evidence>
<dbReference type="SUPFAM" id="SSF57392">
    <property type="entry name" value="Defensin-like"/>
    <property type="match status" value="1"/>
</dbReference>
<comment type="similarity">
    <text evidence="2">Belongs to the beta-defensin family.</text>
</comment>
<dbReference type="KEGG" id="maua:106022193"/>
<keyword evidence="4" id="KW-0929">Antimicrobial</keyword>
<dbReference type="RefSeq" id="XP_012977897.1">
    <property type="nucleotide sequence ID" value="XM_013122443.3"/>
</dbReference>
<evidence type="ECO:0000313" key="15">
    <source>
        <dbReference type="Proteomes" id="UP000886700"/>
    </source>
</evidence>
<keyword evidence="5 13" id="KW-0732">Signal</keyword>
<accession>A0A1U8CEQ2</accession>
<sequence length="68" mass="7655">MKTHYFLLVIFFLFSQMGPGAGVLTSLGRRTDQYRCLQHGGFCLRSSCPSHTRLQGTCKPDKPNCCRS</sequence>
<organism evidence="15 16">
    <name type="scientific">Mesocricetus auratus</name>
    <name type="common">Golden hamster</name>
    <dbReference type="NCBI Taxonomy" id="10036"/>
    <lineage>
        <taxon>Eukaryota</taxon>
        <taxon>Metazoa</taxon>
        <taxon>Chordata</taxon>
        <taxon>Craniata</taxon>
        <taxon>Vertebrata</taxon>
        <taxon>Euteleostomi</taxon>
        <taxon>Mammalia</taxon>
        <taxon>Eutheria</taxon>
        <taxon>Euarchontoglires</taxon>
        <taxon>Glires</taxon>
        <taxon>Rodentia</taxon>
        <taxon>Myomorpha</taxon>
        <taxon>Muroidea</taxon>
        <taxon>Cricetidae</taxon>
        <taxon>Cricetinae</taxon>
        <taxon>Mesocricetus</taxon>
    </lineage>
</organism>
<dbReference type="GO" id="GO:0031731">
    <property type="term" value="F:CCR6 chemokine receptor binding"/>
    <property type="evidence" value="ECO:0007669"/>
    <property type="project" value="TreeGrafter"/>
</dbReference>
<feature type="domain" description="Beta-defensin-like" evidence="14">
    <location>
        <begin position="32"/>
        <end position="67"/>
    </location>
</feature>
<keyword evidence="15" id="KW-1185">Reference proteome</keyword>
<keyword evidence="3" id="KW-0964">Secreted</keyword>
<evidence type="ECO:0000256" key="4">
    <source>
        <dbReference type="ARBA" id="ARBA00022529"/>
    </source>
</evidence>
<dbReference type="Gene3D" id="3.10.360.10">
    <property type="entry name" value="Antimicrobial Peptide, Beta-defensin 2, Chain A"/>
    <property type="match status" value="1"/>
</dbReference>
<dbReference type="GO" id="GO:0005615">
    <property type="term" value="C:extracellular space"/>
    <property type="evidence" value="ECO:0007669"/>
    <property type="project" value="TreeGrafter"/>
</dbReference>
<evidence type="ECO:0000256" key="12">
    <source>
        <dbReference type="ARBA" id="ARBA00041630"/>
    </source>
</evidence>
<evidence type="ECO:0000256" key="1">
    <source>
        <dbReference type="ARBA" id="ARBA00004613"/>
    </source>
</evidence>
<evidence type="ECO:0000256" key="13">
    <source>
        <dbReference type="SAM" id="SignalP"/>
    </source>
</evidence>
<comment type="subunit">
    <text evidence="9">Monomer. Homodimer.</text>
</comment>
<dbReference type="PANTHER" id="PTHR21388:SF9">
    <property type="entry name" value="BETA-DEFENSIN 1"/>
    <property type="match status" value="1"/>
</dbReference>
<keyword evidence="8" id="KW-1015">Disulfide bond</keyword>
<dbReference type="GO" id="GO:0050830">
    <property type="term" value="P:defense response to Gram-positive bacterium"/>
    <property type="evidence" value="ECO:0007669"/>
    <property type="project" value="TreeGrafter"/>
</dbReference>
<dbReference type="STRING" id="10036.ENSMAUP00000016991"/>
<comment type="function">
    <text evidence="10">Has bactericidal activity. May act as a ligand for C-C chemokine receptor CCR6. Positively regulates the sperm motility and bactericidal activity in a CCR6-dependent manner. Binds to CCR6 and triggers Ca2+ mobilization in the sperm which is important for its motility.</text>
</comment>
<dbReference type="InterPro" id="IPR001855">
    <property type="entry name" value="Defensin_beta-like"/>
</dbReference>
<dbReference type="Pfam" id="PF00711">
    <property type="entry name" value="Defensin_beta"/>
    <property type="match status" value="1"/>
</dbReference>
<name>A0A1U8CEQ2_MESAU</name>
<keyword evidence="6" id="KW-0211">Defensin</keyword>
<evidence type="ECO:0000256" key="10">
    <source>
        <dbReference type="ARBA" id="ARBA00037394"/>
    </source>
</evidence>
<evidence type="ECO:0000313" key="16">
    <source>
        <dbReference type="RefSeq" id="XP_012977897.1"/>
    </source>
</evidence>
<dbReference type="PANTHER" id="PTHR21388">
    <property type="entry name" value="BETA-DEFENSIN-RELATED"/>
    <property type="match status" value="1"/>
</dbReference>
<keyword evidence="7" id="KW-0044">Antibiotic</keyword>
<evidence type="ECO:0000256" key="7">
    <source>
        <dbReference type="ARBA" id="ARBA00023022"/>
    </source>
</evidence>
<feature type="signal peptide" evidence="13">
    <location>
        <begin position="1"/>
        <end position="22"/>
    </location>
</feature>
<reference evidence="16" key="1">
    <citation type="submission" date="2025-08" db="UniProtKB">
        <authorList>
            <consortium name="RefSeq"/>
        </authorList>
    </citation>
    <scope>IDENTIFICATION</scope>
    <source>
        <tissue evidence="16">Liver</tissue>
    </source>
</reference>
<evidence type="ECO:0000256" key="5">
    <source>
        <dbReference type="ARBA" id="ARBA00022729"/>
    </source>
</evidence>